<keyword evidence="2" id="KW-1185">Reference proteome</keyword>
<reference evidence="2" key="1">
    <citation type="journal article" date="2019" name="Int. J. Syst. Evol. Microbiol.">
        <title>The Global Catalogue of Microorganisms (GCM) 10K type strain sequencing project: providing services to taxonomists for standard genome sequencing and annotation.</title>
        <authorList>
            <consortium name="The Broad Institute Genomics Platform"/>
            <consortium name="The Broad Institute Genome Sequencing Center for Infectious Disease"/>
            <person name="Wu L."/>
            <person name="Ma J."/>
        </authorList>
    </citation>
    <scope>NUCLEOTIDE SEQUENCE [LARGE SCALE GENOMIC DNA]</scope>
    <source>
        <strain evidence="2">KACC 12507</strain>
    </source>
</reference>
<protein>
    <submittedName>
        <fullName evidence="1">DUF1414 domain-containing protein</fullName>
    </submittedName>
</protein>
<dbReference type="Gene3D" id="1.10.3390.10">
    <property type="entry name" value="YejL-like"/>
    <property type="match status" value="1"/>
</dbReference>
<dbReference type="SUPFAM" id="SSF158651">
    <property type="entry name" value="YejL-like"/>
    <property type="match status" value="1"/>
</dbReference>
<dbReference type="EMBL" id="JBHSGU010000002">
    <property type="protein sequence ID" value="MFC4699166.1"/>
    <property type="molecule type" value="Genomic_DNA"/>
</dbReference>
<evidence type="ECO:0000313" key="2">
    <source>
        <dbReference type="Proteomes" id="UP001595897"/>
    </source>
</evidence>
<sequence length="74" mass="8287">MPIQSKYSNEEFEALMQDIFVAIEKNKADRDLAVMALGNTLATIFTSQVKAADREVMVEQFCKVLKKSTTEAKA</sequence>
<dbReference type="RefSeq" id="WP_382405913.1">
    <property type="nucleotide sequence ID" value="NZ_JBHSGU010000002.1"/>
</dbReference>
<name>A0ABV9LTK1_9ALTE</name>
<gene>
    <name evidence="1" type="ORF">ACFO4O_03225</name>
</gene>
<comment type="caution">
    <text evidence="1">The sequence shown here is derived from an EMBL/GenBank/DDBJ whole genome shotgun (WGS) entry which is preliminary data.</text>
</comment>
<evidence type="ECO:0000313" key="1">
    <source>
        <dbReference type="EMBL" id="MFC4699166.1"/>
    </source>
</evidence>
<dbReference type="InterPro" id="IPR023202">
    <property type="entry name" value="YejL_sf"/>
</dbReference>
<proteinExistence type="predicted"/>
<dbReference type="Proteomes" id="UP001595897">
    <property type="component" value="Unassembled WGS sequence"/>
</dbReference>
<accession>A0ABV9LTK1</accession>
<dbReference type="Pfam" id="PF07208">
    <property type="entry name" value="DUF1414"/>
    <property type="match status" value="1"/>
</dbReference>
<organism evidence="1 2">
    <name type="scientific">Glaciecola siphonariae</name>
    <dbReference type="NCBI Taxonomy" id="521012"/>
    <lineage>
        <taxon>Bacteria</taxon>
        <taxon>Pseudomonadati</taxon>
        <taxon>Pseudomonadota</taxon>
        <taxon>Gammaproteobacteria</taxon>
        <taxon>Alteromonadales</taxon>
        <taxon>Alteromonadaceae</taxon>
        <taxon>Glaciecola</taxon>
    </lineage>
</organism>
<dbReference type="InterPro" id="IPR009857">
    <property type="entry name" value="UPF0352"/>
</dbReference>